<protein>
    <submittedName>
        <fullName evidence="2">DUF2183 domain-containing protein</fullName>
    </submittedName>
</protein>
<dbReference type="PANTHER" id="PTHR28208">
    <property type="entry name" value="PHOSPHATIDATE PHOSPHATASE APP1"/>
    <property type="match status" value="1"/>
</dbReference>
<proteinExistence type="predicted"/>
<dbReference type="Pfam" id="PF09949">
    <property type="entry name" value="APP1_cat"/>
    <property type="match status" value="1"/>
</dbReference>
<dbReference type="KEGG" id="cagg:HYG79_03600"/>
<accession>A0A7H9ALZ4</accession>
<dbReference type="GO" id="GO:0008195">
    <property type="term" value="F:phosphatidate phosphatase activity"/>
    <property type="evidence" value="ECO:0007669"/>
    <property type="project" value="InterPro"/>
</dbReference>
<organism evidence="2 3">
    <name type="scientific">Costertonia aggregata</name>
    <dbReference type="NCBI Taxonomy" id="343403"/>
    <lineage>
        <taxon>Bacteria</taxon>
        <taxon>Pseudomonadati</taxon>
        <taxon>Bacteroidota</taxon>
        <taxon>Flavobacteriia</taxon>
        <taxon>Flavobacteriales</taxon>
        <taxon>Flavobacteriaceae</taxon>
        <taxon>Costertonia</taxon>
    </lineage>
</organism>
<dbReference type="EMBL" id="CP058595">
    <property type="protein sequence ID" value="QLG44468.1"/>
    <property type="molecule type" value="Genomic_DNA"/>
</dbReference>
<keyword evidence="3" id="KW-1185">Reference proteome</keyword>
<evidence type="ECO:0000313" key="2">
    <source>
        <dbReference type="EMBL" id="QLG44468.1"/>
    </source>
</evidence>
<dbReference type="RefSeq" id="WP_179240802.1">
    <property type="nucleotide sequence ID" value="NZ_CP058595.1"/>
</dbReference>
<evidence type="ECO:0000259" key="1">
    <source>
        <dbReference type="Pfam" id="PF09949"/>
    </source>
</evidence>
<gene>
    <name evidence="2" type="ORF">HYG79_03600</name>
</gene>
<dbReference type="InterPro" id="IPR019236">
    <property type="entry name" value="APP1_cat"/>
</dbReference>
<name>A0A7H9ALZ4_9FLAO</name>
<reference evidence="2 3" key="1">
    <citation type="journal article" date="2006" name="Int. J. Syst. Evol. Microbiol.">
        <title>Costertonia aggregata gen. nov., sp. nov., a mesophilic marine bacterium of the family Flavobacteriaceae, isolated from a mature biofilm.</title>
        <authorList>
            <person name="Kwon K.K."/>
            <person name="Lee Y.K."/>
            <person name="Lee H.K."/>
        </authorList>
    </citation>
    <scope>NUCLEOTIDE SEQUENCE [LARGE SCALE GENOMIC DNA]</scope>
    <source>
        <strain evidence="2 3">KCCM 42265</strain>
    </source>
</reference>
<dbReference type="AlphaFoldDB" id="A0A7H9ALZ4"/>
<feature type="domain" description="Phosphatidate phosphatase APP1 catalytic" evidence="1">
    <location>
        <begin position="137"/>
        <end position="287"/>
    </location>
</feature>
<dbReference type="Proteomes" id="UP000509302">
    <property type="component" value="Chromosome"/>
</dbReference>
<dbReference type="PANTHER" id="PTHR28208:SF3">
    <property type="entry name" value="PHOSPHATIDATE PHOSPHATASE APP1"/>
    <property type="match status" value="1"/>
</dbReference>
<dbReference type="InterPro" id="IPR052935">
    <property type="entry name" value="Mg2+_PAP"/>
</dbReference>
<sequence length="330" mass="38267">MGIFGKKDKLQIIAFQTYGTDTHLYLRGRALEDEGIDLAQKGFFKLFLNTWKRFETDEIKHTGIKITLPDDRTLTGTTDKNGYYLIDDTLGDLEKLTNAEGWLQCEISYTDESLKREILNQNRFPAEILIPSKTSEFGVISDIDDTILHTGVVSLLKWQVIFNTFFKRATKRKPLEGAAEFYHLLHRGKSGKRANPIFYVSHSPWNLYRYLEMFLTVNKFPKGPIILRSFVDFRSKKPQKQKEVLNILKTYPDMKFILIGDSGEHDADIYMQIAKNHPNRVAAIYLRTVRHKKRVRRIKNLIENYTLTPVLLIEKSEDALVHAKNHGFIA</sequence>
<evidence type="ECO:0000313" key="3">
    <source>
        <dbReference type="Proteomes" id="UP000509302"/>
    </source>
</evidence>